<dbReference type="SUPFAM" id="SSF47923">
    <property type="entry name" value="Ypt/Rab-GAP domain of gyp1p"/>
    <property type="match status" value="1"/>
</dbReference>
<name>A0A1J4J8D7_9EUKA</name>
<organism evidence="8 9">
    <name type="scientific">Tritrichomonas foetus</name>
    <dbReference type="NCBI Taxonomy" id="1144522"/>
    <lineage>
        <taxon>Eukaryota</taxon>
        <taxon>Metamonada</taxon>
        <taxon>Parabasalia</taxon>
        <taxon>Tritrichomonadida</taxon>
        <taxon>Tritrichomonadidae</taxon>
        <taxon>Tritrichomonas</taxon>
    </lineage>
</organism>
<dbReference type="Pfam" id="PF00566">
    <property type="entry name" value="RabGAP-TBC"/>
    <property type="match status" value="1"/>
</dbReference>
<dbReference type="Proteomes" id="UP000179807">
    <property type="component" value="Unassembled WGS sequence"/>
</dbReference>
<dbReference type="Gene3D" id="1.10.472.80">
    <property type="entry name" value="Ypt/Rab-GAP domain of gyp1p, domain 3"/>
    <property type="match status" value="1"/>
</dbReference>
<gene>
    <name evidence="8" type="ORF">TRFO_11682</name>
</gene>
<dbReference type="GO" id="GO:0012505">
    <property type="term" value="C:endomembrane system"/>
    <property type="evidence" value="ECO:0007669"/>
    <property type="project" value="UniProtKB-SubCell"/>
</dbReference>
<keyword evidence="5" id="KW-0968">Cytoplasmic vesicle</keyword>
<dbReference type="PANTHER" id="PTHR23354">
    <property type="entry name" value="NUCLEOLAR PROTEIN 7/ESTROGEN RECEPTOR COACTIVATOR-RELATED"/>
    <property type="match status" value="1"/>
</dbReference>
<proteinExistence type="predicted"/>
<keyword evidence="3" id="KW-0770">Synapse</keyword>
<evidence type="ECO:0000256" key="6">
    <source>
        <dbReference type="ARBA" id="ARBA00034103"/>
    </source>
</evidence>
<keyword evidence="4" id="KW-0472">Membrane</keyword>
<dbReference type="InterPro" id="IPR035969">
    <property type="entry name" value="Rab-GAP_TBC_sf"/>
</dbReference>
<dbReference type="RefSeq" id="XP_068346806.1">
    <property type="nucleotide sequence ID" value="XM_068496174.1"/>
</dbReference>
<comment type="subcellular location">
    <subcellularLocation>
        <location evidence="1">Cytoplasmic vesicle membrane</location>
    </subcellularLocation>
    <subcellularLocation>
        <location evidence="2">Endomembrane system</location>
        <topology evidence="2">Peripheral membrane protein</topology>
    </subcellularLocation>
    <subcellularLocation>
        <location evidence="6">Synapse</location>
    </subcellularLocation>
</comment>
<dbReference type="GeneID" id="94830878"/>
<dbReference type="VEuPathDB" id="TrichDB:TRFO_11682"/>
<sequence>MLSSESSFPSFSLLSFSPYGIIDFDEINKGEKWKLHEIKRKEKFSRFPATLTKIDDKMKKKIRKGIPCELRRNIWFRSSGGMEVMNLAGDQWEAITAKAGKLEIKNGVYTFGSQLIFENYLPGDASKLLNSFLNVVHSQNQYIYKTPIIVPVSLFLLLFMEPSLAYLSIQGMINKTRMNETSYFLFDGKQVRAQADSVDELLEKVCKPVLMHSKSLDFSIPDLLSDLLPNFFLPYTSLTAALTIFDSYVLEGRKVLTRVLLGLFISNKDKLLATKDATEFGNVILRACAELDNPDILDYVLTKSFNLSLSRDKDMVPAENRAMKLSNIIPRSVTRVRRESMCPSSVNTITSCRIDCANMKPLVSIDTLPMTIPAESNSMLIKSRRLVSVLKGIQSDTLLSFDMFLIIQKSLPFLYRHRKAKMTFSLLHHGTTFSSFLSSAPKHDPSILLVKTTNGLFGALISDPLIVSPRKYYGRSFSFVFDANSKMIYRPESLVNSLFVHLDHQSLMIGGPRPAIFLEDGFKKMMGEACETFDSPSFVKNSGGDLIYDVQLYTLSNQ</sequence>
<dbReference type="SMART" id="SM00584">
    <property type="entry name" value="TLDc"/>
    <property type="match status" value="1"/>
</dbReference>
<comment type="caution">
    <text evidence="8">The sequence shown here is derived from an EMBL/GenBank/DDBJ whole genome shotgun (WGS) entry which is preliminary data.</text>
</comment>
<evidence type="ECO:0000259" key="7">
    <source>
        <dbReference type="PROSITE" id="PS51886"/>
    </source>
</evidence>
<dbReference type="OrthoDB" id="294251at2759"/>
<dbReference type="InterPro" id="IPR000195">
    <property type="entry name" value="Rab-GAP-TBC_dom"/>
</dbReference>
<accession>A0A1J4J8D7</accession>
<evidence type="ECO:0000256" key="1">
    <source>
        <dbReference type="ARBA" id="ARBA00004156"/>
    </source>
</evidence>
<dbReference type="GO" id="GO:0030659">
    <property type="term" value="C:cytoplasmic vesicle membrane"/>
    <property type="evidence" value="ECO:0007669"/>
    <property type="project" value="UniProtKB-SubCell"/>
</dbReference>
<dbReference type="InterPro" id="IPR006571">
    <property type="entry name" value="TLDc_dom"/>
</dbReference>
<reference evidence="8" key="1">
    <citation type="submission" date="2016-10" db="EMBL/GenBank/DDBJ databases">
        <authorList>
            <person name="Benchimol M."/>
            <person name="Almeida L.G."/>
            <person name="Vasconcelos A.T."/>
            <person name="Perreira-Neves A."/>
            <person name="Rosa I.A."/>
            <person name="Tasca T."/>
            <person name="Bogo M.R."/>
            <person name="de Souza W."/>
        </authorList>
    </citation>
    <scope>NUCLEOTIDE SEQUENCE [LARGE SCALE GENOMIC DNA]</scope>
    <source>
        <strain evidence="8">K</strain>
    </source>
</reference>
<dbReference type="AlphaFoldDB" id="A0A1J4J8D7"/>
<evidence type="ECO:0000256" key="2">
    <source>
        <dbReference type="ARBA" id="ARBA00004184"/>
    </source>
</evidence>
<evidence type="ECO:0000313" key="8">
    <source>
        <dbReference type="EMBL" id="OHS93669.1"/>
    </source>
</evidence>
<dbReference type="EMBL" id="MLAK01001382">
    <property type="protein sequence ID" value="OHS93669.1"/>
    <property type="molecule type" value="Genomic_DNA"/>
</dbReference>
<evidence type="ECO:0000256" key="3">
    <source>
        <dbReference type="ARBA" id="ARBA00023018"/>
    </source>
</evidence>
<evidence type="ECO:0000256" key="5">
    <source>
        <dbReference type="ARBA" id="ARBA00023329"/>
    </source>
</evidence>
<dbReference type="Pfam" id="PF07534">
    <property type="entry name" value="TLD"/>
    <property type="match status" value="1"/>
</dbReference>
<keyword evidence="9" id="KW-1185">Reference proteome</keyword>
<protein>
    <submittedName>
        <fullName evidence="8">TLD family protein</fullName>
    </submittedName>
</protein>
<evidence type="ECO:0000256" key="4">
    <source>
        <dbReference type="ARBA" id="ARBA00023136"/>
    </source>
</evidence>
<dbReference type="PROSITE" id="PS51886">
    <property type="entry name" value="TLDC"/>
    <property type="match status" value="1"/>
</dbReference>
<feature type="domain" description="TLDc" evidence="7">
    <location>
        <begin position="397"/>
        <end position="556"/>
    </location>
</feature>
<dbReference type="PANTHER" id="PTHR23354:SF122">
    <property type="entry name" value="GTPASE-ACTIVATING PROTEIN SKYWALKER"/>
    <property type="match status" value="1"/>
</dbReference>
<evidence type="ECO:0000313" key="9">
    <source>
        <dbReference type="Proteomes" id="UP000179807"/>
    </source>
</evidence>